<protein>
    <recommendedName>
        <fullName evidence="3">Reverse transcriptase domain-containing protein</fullName>
    </recommendedName>
</protein>
<evidence type="ECO:0000313" key="2">
    <source>
        <dbReference type="Proteomes" id="UP000824120"/>
    </source>
</evidence>
<gene>
    <name evidence="1" type="ORF">H5410_002073</name>
</gene>
<dbReference type="Proteomes" id="UP000824120">
    <property type="component" value="Chromosome 1"/>
</dbReference>
<evidence type="ECO:0008006" key="3">
    <source>
        <dbReference type="Google" id="ProtNLM"/>
    </source>
</evidence>
<comment type="caution">
    <text evidence="1">The sequence shown here is derived from an EMBL/GenBank/DDBJ whole genome shotgun (WGS) entry which is preliminary data.</text>
</comment>
<dbReference type="OrthoDB" id="1194564at2759"/>
<sequence length="134" mass="16006">MLFEKDPSASNRKFLQHAQAAYKLYLHYEEKFWRQKAIIQWYIEGDKNTKFIHYLVKERRKRLSLKRIMKLDGSWAEGDDDIIVKGRNIIENVLRAQEIITNKRKRENSRILKFFHSSKGVNQGDPLSPVLFIL</sequence>
<organism evidence="1 2">
    <name type="scientific">Solanum commersonii</name>
    <name type="common">Commerson's wild potato</name>
    <name type="synonym">Commerson's nightshade</name>
    <dbReference type="NCBI Taxonomy" id="4109"/>
    <lineage>
        <taxon>Eukaryota</taxon>
        <taxon>Viridiplantae</taxon>
        <taxon>Streptophyta</taxon>
        <taxon>Embryophyta</taxon>
        <taxon>Tracheophyta</taxon>
        <taxon>Spermatophyta</taxon>
        <taxon>Magnoliopsida</taxon>
        <taxon>eudicotyledons</taxon>
        <taxon>Gunneridae</taxon>
        <taxon>Pentapetalae</taxon>
        <taxon>asterids</taxon>
        <taxon>lamiids</taxon>
        <taxon>Solanales</taxon>
        <taxon>Solanaceae</taxon>
        <taxon>Solanoideae</taxon>
        <taxon>Solaneae</taxon>
        <taxon>Solanum</taxon>
    </lineage>
</organism>
<keyword evidence="2" id="KW-1185">Reference proteome</keyword>
<name>A0A9J6B115_SOLCO</name>
<accession>A0A9J6B115</accession>
<dbReference type="EMBL" id="JACXVP010000001">
    <property type="protein sequence ID" value="KAG5630356.1"/>
    <property type="molecule type" value="Genomic_DNA"/>
</dbReference>
<evidence type="ECO:0000313" key="1">
    <source>
        <dbReference type="EMBL" id="KAG5630356.1"/>
    </source>
</evidence>
<proteinExistence type="predicted"/>
<dbReference type="AlphaFoldDB" id="A0A9J6B115"/>
<reference evidence="1 2" key="1">
    <citation type="submission" date="2020-09" db="EMBL/GenBank/DDBJ databases">
        <title>De no assembly of potato wild relative species, Solanum commersonii.</title>
        <authorList>
            <person name="Cho K."/>
        </authorList>
    </citation>
    <scope>NUCLEOTIDE SEQUENCE [LARGE SCALE GENOMIC DNA]</scope>
    <source>
        <strain evidence="1">LZ3.2</strain>
        <tissue evidence="1">Leaf</tissue>
    </source>
</reference>